<gene>
    <name evidence="2" type="ORF">FLL45_03315</name>
</gene>
<dbReference type="RefSeq" id="WP_142888356.1">
    <property type="nucleotide sequence ID" value="NZ_VIKR01000001.1"/>
</dbReference>
<evidence type="ECO:0000313" key="2">
    <source>
        <dbReference type="EMBL" id="TQV76996.1"/>
    </source>
</evidence>
<proteinExistence type="predicted"/>
<protein>
    <recommendedName>
        <fullName evidence="1">HRDC domain-containing protein</fullName>
    </recommendedName>
</protein>
<dbReference type="PANTHER" id="PTHR47649">
    <property type="entry name" value="RIBONUCLEASE D"/>
    <property type="match status" value="1"/>
</dbReference>
<dbReference type="InterPro" id="IPR051086">
    <property type="entry name" value="RNase_D-like"/>
</dbReference>
<dbReference type="InterPro" id="IPR036397">
    <property type="entry name" value="RNaseH_sf"/>
</dbReference>
<comment type="caution">
    <text evidence="2">The sequence shown here is derived from an EMBL/GenBank/DDBJ whole genome shotgun (WGS) entry which is preliminary data.</text>
</comment>
<dbReference type="EMBL" id="VIKR01000001">
    <property type="protein sequence ID" value="TQV76996.1"/>
    <property type="molecule type" value="Genomic_DNA"/>
</dbReference>
<organism evidence="2 3">
    <name type="scientific">Aliikangiella marina</name>
    <dbReference type="NCBI Taxonomy" id="1712262"/>
    <lineage>
        <taxon>Bacteria</taxon>
        <taxon>Pseudomonadati</taxon>
        <taxon>Pseudomonadota</taxon>
        <taxon>Gammaproteobacteria</taxon>
        <taxon>Oceanospirillales</taxon>
        <taxon>Pleioneaceae</taxon>
        <taxon>Aliikangiella</taxon>
    </lineage>
</organism>
<dbReference type="SUPFAM" id="SSF47819">
    <property type="entry name" value="HRDC-like"/>
    <property type="match status" value="2"/>
</dbReference>
<dbReference type="OrthoDB" id="9800549at2"/>
<feature type="domain" description="HRDC" evidence="1">
    <location>
        <begin position="221"/>
        <end position="301"/>
    </location>
</feature>
<evidence type="ECO:0000313" key="3">
    <source>
        <dbReference type="Proteomes" id="UP000317839"/>
    </source>
</evidence>
<dbReference type="Pfam" id="PF01612">
    <property type="entry name" value="DNA_pol_A_exo1"/>
    <property type="match status" value="1"/>
</dbReference>
<dbReference type="SUPFAM" id="SSF53098">
    <property type="entry name" value="Ribonuclease H-like"/>
    <property type="match status" value="1"/>
</dbReference>
<dbReference type="Proteomes" id="UP000317839">
    <property type="component" value="Unassembled WGS sequence"/>
</dbReference>
<dbReference type="SMART" id="SM00341">
    <property type="entry name" value="HRDC"/>
    <property type="match status" value="1"/>
</dbReference>
<dbReference type="CDD" id="cd06142">
    <property type="entry name" value="RNaseD_exo"/>
    <property type="match status" value="1"/>
</dbReference>
<evidence type="ECO:0000259" key="1">
    <source>
        <dbReference type="PROSITE" id="PS50967"/>
    </source>
</evidence>
<dbReference type="GO" id="GO:0003676">
    <property type="term" value="F:nucleic acid binding"/>
    <property type="evidence" value="ECO:0007669"/>
    <property type="project" value="InterPro"/>
</dbReference>
<dbReference type="InterPro" id="IPR002562">
    <property type="entry name" value="3'-5'_exonuclease_dom"/>
</dbReference>
<sequence length="385" mass="44325">MNSHIVDSVGEIKVEWIVENTKFEAAIHEWQKAAYLAIDTEFERRTTYFPKFALLQVFDGKTISIVDPLKVEVTAAFRALLADPEIPKILHSSKEDLEVFYDSWRCEIAGLFDTQVAYGFLTGETSVGYANLVEKVCQKRVAKSATQSDWMKRPLSDEQIQYAAEDVLYLPKLYLFLSEALTGHPAENLFQSDCEEMAALVKLQPDFDNDYRSAKEVYRLDETQLSLFKLLYQWREEVAVTQNRTRNHIAKDVVLVKIAMAKPRSLNYLRQLDGMHPSAVRRHGQEIIKLIEDWTSDKSPQLKPVLNPRDVSGLKGLNELFLMSANKVAQENRISIAILASKRLIRKIAYAYMTEEHFPEVWNGWRGRLLKPHFDQVFSQFNATN</sequence>
<dbReference type="InterPro" id="IPR012337">
    <property type="entry name" value="RNaseH-like_sf"/>
</dbReference>
<keyword evidence="3" id="KW-1185">Reference proteome</keyword>
<dbReference type="InterPro" id="IPR002121">
    <property type="entry name" value="HRDC_dom"/>
</dbReference>
<dbReference type="Gene3D" id="3.30.420.10">
    <property type="entry name" value="Ribonuclease H-like superfamily/Ribonuclease H"/>
    <property type="match status" value="1"/>
</dbReference>
<reference evidence="2 3" key="1">
    <citation type="submission" date="2019-06" db="EMBL/GenBank/DDBJ databases">
        <title>Draft genome of Aliikangiella marina GYP-15.</title>
        <authorList>
            <person name="Wang G."/>
        </authorList>
    </citation>
    <scope>NUCLEOTIDE SEQUENCE [LARGE SCALE GENOMIC DNA]</scope>
    <source>
        <strain evidence="2 3">GYP-15</strain>
    </source>
</reference>
<dbReference type="PANTHER" id="PTHR47649:SF1">
    <property type="entry name" value="RIBONUCLEASE D"/>
    <property type="match status" value="1"/>
</dbReference>
<dbReference type="AlphaFoldDB" id="A0A545TIJ5"/>
<dbReference type="PROSITE" id="PS50967">
    <property type="entry name" value="HRDC"/>
    <property type="match status" value="1"/>
</dbReference>
<dbReference type="GO" id="GO:0006139">
    <property type="term" value="P:nucleobase-containing compound metabolic process"/>
    <property type="evidence" value="ECO:0007669"/>
    <property type="project" value="InterPro"/>
</dbReference>
<accession>A0A545TIJ5</accession>
<dbReference type="InterPro" id="IPR044876">
    <property type="entry name" value="HRDC_dom_sf"/>
</dbReference>
<dbReference type="GO" id="GO:0000166">
    <property type="term" value="F:nucleotide binding"/>
    <property type="evidence" value="ECO:0007669"/>
    <property type="project" value="InterPro"/>
</dbReference>
<name>A0A545TIJ5_9GAMM</name>
<dbReference type="Pfam" id="PF00570">
    <property type="entry name" value="HRDC"/>
    <property type="match status" value="1"/>
</dbReference>
<dbReference type="GO" id="GO:0008408">
    <property type="term" value="F:3'-5' exonuclease activity"/>
    <property type="evidence" value="ECO:0007669"/>
    <property type="project" value="InterPro"/>
</dbReference>
<dbReference type="SMART" id="SM00474">
    <property type="entry name" value="35EXOc"/>
    <property type="match status" value="1"/>
</dbReference>
<dbReference type="Gene3D" id="1.10.150.80">
    <property type="entry name" value="HRDC domain"/>
    <property type="match status" value="2"/>
</dbReference>
<dbReference type="InterPro" id="IPR010997">
    <property type="entry name" value="HRDC-like_sf"/>
</dbReference>